<comment type="caution">
    <text evidence="3">The sequence shown here is derived from an EMBL/GenBank/DDBJ whole genome shotgun (WGS) entry which is preliminary data.</text>
</comment>
<proteinExistence type="inferred from homology"/>
<dbReference type="Gene3D" id="3.40.50.620">
    <property type="entry name" value="HUPs"/>
    <property type="match status" value="2"/>
</dbReference>
<protein>
    <submittedName>
        <fullName evidence="3">Universal stress protein</fullName>
    </submittedName>
</protein>
<dbReference type="InterPro" id="IPR014729">
    <property type="entry name" value="Rossmann-like_a/b/a_fold"/>
</dbReference>
<evidence type="ECO:0000259" key="2">
    <source>
        <dbReference type="Pfam" id="PF00582"/>
    </source>
</evidence>
<name>A0ABR6VVC5_9BACT</name>
<dbReference type="InterPro" id="IPR006015">
    <property type="entry name" value="Universal_stress_UspA"/>
</dbReference>
<dbReference type="Proteomes" id="UP000659698">
    <property type="component" value="Unassembled WGS sequence"/>
</dbReference>
<gene>
    <name evidence="3" type="ORF">H7U12_15790</name>
</gene>
<dbReference type="PANTHER" id="PTHR46268">
    <property type="entry name" value="STRESS RESPONSE PROTEIN NHAX"/>
    <property type="match status" value="1"/>
</dbReference>
<organism evidence="3 4">
    <name type="scientific">Rufibacter sediminis</name>
    <dbReference type="NCBI Taxonomy" id="2762756"/>
    <lineage>
        <taxon>Bacteria</taxon>
        <taxon>Pseudomonadati</taxon>
        <taxon>Bacteroidota</taxon>
        <taxon>Cytophagia</taxon>
        <taxon>Cytophagales</taxon>
        <taxon>Hymenobacteraceae</taxon>
        <taxon>Rufibacter</taxon>
    </lineage>
</organism>
<dbReference type="Pfam" id="PF00582">
    <property type="entry name" value="Usp"/>
    <property type="match status" value="1"/>
</dbReference>
<feature type="domain" description="UspA" evidence="2">
    <location>
        <begin position="2"/>
        <end position="178"/>
    </location>
</feature>
<dbReference type="PANTHER" id="PTHR46268:SF6">
    <property type="entry name" value="UNIVERSAL STRESS PROTEIN UP12"/>
    <property type="match status" value="1"/>
</dbReference>
<dbReference type="EMBL" id="JACOAF010000037">
    <property type="protein sequence ID" value="MBC3541156.1"/>
    <property type="molecule type" value="Genomic_DNA"/>
</dbReference>
<accession>A0ABR6VVC5</accession>
<dbReference type="RefSeq" id="WP_186639744.1">
    <property type="nucleotide sequence ID" value="NZ_JACOAF010000037.1"/>
</dbReference>
<dbReference type="CDD" id="cd00293">
    <property type="entry name" value="USP-like"/>
    <property type="match status" value="1"/>
</dbReference>
<keyword evidence="4" id="KW-1185">Reference proteome</keyword>
<evidence type="ECO:0000313" key="3">
    <source>
        <dbReference type="EMBL" id="MBC3541156.1"/>
    </source>
</evidence>
<reference evidence="3 4" key="1">
    <citation type="journal article" date="2019" name="Int. J. Syst. Evol. Microbiol.">
        <title>Rufibacter sediminis sp. nov., isolated from freshwater lake sediment.</title>
        <authorList>
            <person name="Qu J.H."/>
            <person name="Zhang L.J."/>
            <person name="Fu Y.H."/>
            <person name="Li H.F."/>
        </authorList>
    </citation>
    <scope>NUCLEOTIDE SEQUENCE [LARGE SCALE GENOMIC DNA]</scope>
    <source>
        <strain evidence="3 4">H-1</strain>
    </source>
</reference>
<evidence type="ECO:0000256" key="1">
    <source>
        <dbReference type="ARBA" id="ARBA00008791"/>
    </source>
</evidence>
<sequence>MKLLVTTDHSREAHQAFLYALDMAVSLKAEVILLQVFHQQIPLSQALHPQEYVAALEAEKTRQLENYAQALQAERSHNFSFRFHAAAAVEKEIPADFSLTESGQHYLEVLPDAQADLPIRCVAKFGNASEKILEFMDDLSADLVLMGTHGGGDLSRALLGSVVTEVILNATVPVLVVPSSAEFTGLQTLAFAADLHQLPHPDHLTFLGKLAEKSSARLEVLHLYHSEKEEELQAIQQGLNQLDSNVPVNFSVHFRFTNQPEKAIREFVSTTQPDLLVVAPHHHTYLDIVRHKSITGDLTAQPLLPLLALPASAGQQPASLKESFATEDTLLLSTSILSQDEQDSSTH</sequence>
<dbReference type="SUPFAM" id="SSF52402">
    <property type="entry name" value="Adenine nucleotide alpha hydrolases-like"/>
    <property type="match status" value="2"/>
</dbReference>
<dbReference type="InterPro" id="IPR006016">
    <property type="entry name" value="UspA"/>
</dbReference>
<dbReference type="PRINTS" id="PR01438">
    <property type="entry name" value="UNVRSLSTRESS"/>
</dbReference>
<comment type="similarity">
    <text evidence="1">Belongs to the universal stress protein A family.</text>
</comment>
<evidence type="ECO:0000313" key="4">
    <source>
        <dbReference type="Proteomes" id="UP000659698"/>
    </source>
</evidence>